<evidence type="ECO:0000313" key="6">
    <source>
        <dbReference type="Proteomes" id="UP000248688"/>
    </source>
</evidence>
<dbReference type="Pfam" id="PF26374">
    <property type="entry name" value="Ulvan_lyaseC"/>
    <property type="match status" value="1"/>
</dbReference>
<dbReference type="AlphaFoldDB" id="A0A2Z4IR63"/>
<dbReference type="EMBL" id="CP030041">
    <property type="protein sequence ID" value="AWW33314.1"/>
    <property type="molecule type" value="Genomic_DNA"/>
</dbReference>
<feature type="domain" description="Endo-acting ulvan lyase C-terminal" evidence="3">
    <location>
        <begin position="796"/>
        <end position="875"/>
    </location>
</feature>
<dbReference type="Gene3D" id="1.50.10.100">
    <property type="entry name" value="Chondroitin AC/alginate lyase"/>
    <property type="match status" value="1"/>
</dbReference>
<evidence type="ECO:0008006" key="7">
    <source>
        <dbReference type="Google" id="ProtNLM"/>
    </source>
</evidence>
<keyword evidence="6" id="KW-1185">Reference proteome</keyword>
<protein>
    <recommendedName>
        <fullName evidence="7">Heparinase II/III-like protein</fullName>
    </recommendedName>
</protein>
<evidence type="ECO:0000259" key="2">
    <source>
        <dbReference type="Pfam" id="PF07940"/>
    </source>
</evidence>
<dbReference type="InterPro" id="IPR008929">
    <property type="entry name" value="Chondroitin_lyas"/>
</dbReference>
<dbReference type="Proteomes" id="UP000248688">
    <property type="component" value="Chromosome"/>
</dbReference>
<dbReference type="Gene3D" id="2.70.98.70">
    <property type="match status" value="1"/>
</dbReference>
<dbReference type="Pfam" id="PF07940">
    <property type="entry name" value="Hepar_II_III_C"/>
    <property type="match status" value="1"/>
</dbReference>
<gene>
    <name evidence="5" type="ORF">DN752_23075</name>
</gene>
<dbReference type="GO" id="GO:0030313">
    <property type="term" value="C:cell envelope"/>
    <property type="evidence" value="ECO:0007669"/>
    <property type="project" value="UniProtKB-SubCell"/>
</dbReference>
<dbReference type="OrthoDB" id="8732671at2"/>
<dbReference type="GO" id="GO:0016829">
    <property type="term" value="F:lyase activity"/>
    <property type="evidence" value="ECO:0007669"/>
    <property type="project" value="InterPro"/>
</dbReference>
<dbReference type="SUPFAM" id="SSF48230">
    <property type="entry name" value="Chondroitin AC/alginate lyase"/>
    <property type="match status" value="1"/>
</dbReference>
<dbReference type="InterPro" id="IPR058849">
    <property type="entry name" value="Ulvan_lyase_2nd"/>
</dbReference>
<organism evidence="5 6">
    <name type="scientific">Echinicola strongylocentroti</name>
    <dbReference type="NCBI Taxonomy" id="1795355"/>
    <lineage>
        <taxon>Bacteria</taxon>
        <taxon>Pseudomonadati</taxon>
        <taxon>Bacteroidota</taxon>
        <taxon>Cytophagia</taxon>
        <taxon>Cytophagales</taxon>
        <taxon>Cyclobacteriaceae</taxon>
        <taxon>Echinicola</taxon>
    </lineage>
</organism>
<comment type="subcellular location">
    <subcellularLocation>
        <location evidence="1">Cell envelope</location>
    </subcellularLocation>
</comment>
<evidence type="ECO:0000259" key="4">
    <source>
        <dbReference type="Pfam" id="PF26377"/>
    </source>
</evidence>
<dbReference type="InterPro" id="IPR058848">
    <property type="entry name" value="Ulvan_lyase_C"/>
</dbReference>
<name>A0A2Z4IR63_9BACT</name>
<reference evidence="5 6" key="1">
    <citation type="submission" date="2018-06" db="EMBL/GenBank/DDBJ databases">
        <title>Echinicola strongylocentroti sp. nov., isolated from a sea urchin Strongylocentrotus intermedius.</title>
        <authorList>
            <person name="Bae S.S."/>
        </authorList>
    </citation>
    <scope>NUCLEOTIDE SEQUENCE [LARGE SCALE GENOMIC DNA]</scope>
    <source>
        <strain evidence="5 6">MEBiC08714</strain>
    </source>
</reference>
<dbReference type="KEGG" id="est:DN752_23075"/>
<evidence type="ECO:0000256" key="1">
    <source>
        <dbReference type="ARBA" id="ARBA00004196"/>
    </source>
</evidence>
<evidence type="ECO:0000313" key="5">
    <source>
        <dbReference type="EMBL" id="AWW33314.1"/>
    </source>
</evidence>
<sequence>MCRRIIIIVFGLFVWGESTGQTHRIIPTPDDLPQAYPRIYVSPEDKSDLIETVADEEWATGVVSGIHDRIDEHVYRHEKDKEWMISRLQMYWNTKATDVYIDGIYYSHASGKAPVPTVRYSGSRDPVTPYKRPKLEDIQPYMDDERGLFFHNTSKEGNPLEWVEQSKTGKQIESINQEIIGYGRDAAFLYWLEEDDRFAEFAFDLFDTYMDGMYYRSEPIDISNSHIQTLVGLSSFQVIHEGILQDLSILYDFLHGYIETNHGEEIAGYEETFKKWIDLIIQNGVPQNNWNLHQAKHILKVAMVLRDNVHYEDGKGREYYIDYLLNQTSARQWSLTKFMDYGYDLENGVWAECPGYSQGVTNDLTHFIRDYYTNFDFNILPYTPVMAKAVKMLPQYLFPNGDITAFGDTYYGAVSTGPMEDMIWMAQQTDDEKMEEEFTAMYRLFEPNAEKMGNKYRPRPEISSLFSSKQLSLDPAYKKGELTDYLTQTFYAPNVSWHVQRIGQDPKNGMMVSMVGSLGNHMHANGISVELYGKGYVQGAESGRGSSYFQPDYLEYYSQFPAHNTVMVDGISSYPEMLSNHAFDLNAEYPLSGKKEGYYPSITFSDVYFLEPESQSDQRRQVSIVKTSESRGYYVDIFRSKKQREGDKFHDYFYHNLGQSMTITDEEGEALKLVPSDEMAFAGGHLFALDYQWDKKSITTNEDYQAEWKIAHPDGEDVYMNLWMKGTKGREVFSLKSPPTKAFRKSADLPYDASKEPFLTIAARQHGEAWEHPFVSVYEPYTSSEGKSIASIDGFEDENGNSGFVGIKITHKSGREDLVFSSADGAVAKFNGISTDASYALVGKEADGRMVLFLGDGNQLELDGYSLTTTEKGTVVMEVSEGSVMLHNEVTVKVTKEGKSQTIDPGDFRKIKF</sequence>
<dbReference type="Pfam" id="PF26377">
    <property type="entry name" value="Ulvan_lyase_2nd"/>
    <property type="match status" value="1"/>
</dbReference>
<dbReference type="InterPro" id="IPR012480">
    <property type="entry name" value="Hepar_II_III_C"/>
</dbReference>
<feature type="domain" description="Endo-acting ulvan lyase 2nd" evidence="4">
    <location>
        <begin position="346"/>
        <end position="441"/>
    </location>
</feature>
<feature type="domain" description="Heparinase II/III-like C-terminal" evidence="2">
    <location>
        <begin position="516"/>
        <end position="671"/>
    </location>
</feature>
<proteinExistence type="predicted"/>
<evidence type="ECO:0000259" key="3">
    <source>
        <dbReference type="Pfam" id="PF26374"/>
    </source>
</evidence>
<accession>A0A2Z4IR63</accession>